<dbReference type="GO" id="GO:0038180">
    <property type="term" value="P:nerve growth factor signaling pathway"/>
    <property type="evidence" value="ECO:0007669"/>
    <property type="project" value="TreeGrafter"/>
</dbReference>
<evidence type="ECO:0000256" key="1">
    <source>
        <dbReference type="ARBA" id="ARBA00004613"/>
    </source>
</evidence>
<proteinExistence type="inferred from homology"/>
<keyword evidence="7" id="KW-0646">Protease inhibitor</keyword>
<dbReference type="PRINTS" id="PR01913">
    <property type="entry name" value="NGFBETA"/>
</dbReference>
<evidence type="ECO:0000256" key="3">
    <source>
        <dbReference type="ARBA" id="ARBA00019522"/>
    </source>
</evidence>
<dbReference type="InterPro" id="IPR002072">
    <property type="entry name" value="Nerve_growth_factor-rel"/>
</dbReference>
<evidence type="ECO:0000256" key="12">
    <source>
        <dbReference type="ARBA" id="ARBA00023180"/>
    </source>
</evidence>
<dbReference type="GO" id="GO:0021675">
    <property type="term" value="P:nerve development"/>
    <property type="evidence" value="ECO:0007669"/>
    <property type="project" value="TreeGrafter"/>
</dbReference>
<name>A0A8J6L896_MICOH</name>
<dbReference type="InterPro" id="IPR020408">
    <property type="entry name" value="Nerve_growth_factor-like"/>
</dbReference>
<dbReference type="GO" id="GO:0008021">
    <property type="term" value="C:synaptic vesicle"/>
    <property type="evidence" value="ECO:0007669"/>
    <property type="project" value="TreeGrafter"/>
</dbReference>
<dbReference type="GO" id="GO:0008083">
    <property type="term" value="F:growth factor activity"/>
    <property type="evidence" value="ECO:0007669"/>
    <property type="project" value="UniProtKB-KW"/>
</dbReference>
<dbReference type="GO" id="GO:0005163">
    <property type="term" value="F:nerve growth factor receptor binding"/>
    <property type="evidence" value="ECO:0007669"/>
    <property type="project" value="TreeGrafter"/>
</dbReference>
<keyword evidence="10" id="KW-0339">Growth factor</keyword>
<dbReference type="AlphaFoldDB" id="A0A8J6L896"/>
<dbReference type="PRINTS" id="PR01925">
    <property type="entry name" value="MAMLNGFBETA"/>
</dbReference>
<evidence type="ECO:0000313" key="17">
    <source>
        <dbReference type="Proteomes" id="UP000710432"/>
    </source>
</evidence>
<dbReference type="Proteomes" id="UP000710432">
    <property type="component" value="Unassembled WGS sequence"/>
</dbReference>
<evidence type="ECO:0000313" key="16">
    <source>
        <dbReference type="EMBL" id="KAH0518377.1"/>
    </source>
</evidence>
<keyword evidence="4" id="KW-0964">Secreted</keyword>
<dbReference type="InterPro" id="IPR020437">
    <property type="entry name" value="Nerve_growth_factor_bsu_mml"/>
</dbReference>
<evidence type="ECO:0000256" key="4">
    <source>
        <dbReference type="ARBA" id="ARBA00022525"/>
    </source>
</evidence>
<dbReference type="GO" id="GO:0005615">
    <property type="term" value="C:extracellular space"/>
    <property type="evidence" value="ECO:0007669"/>
    <property type="project" value="TreeGrafter"/>
</dbReference>
<keyword evidence="8" id="KW-0732">Signal</keyword>
<evidence type="ECO:0000256" key="5">
    <source>
        <dbReference type="ARBA" id="ARBA00022608"/>
    </source>
</evidence>
<comment type="similarity">
    <text evidence="2">Belongs to the NGF-beta family.</text>
</comment>
<dbReference type="SMART" id="SM00140">
    <property type="entry name" value="NGF"/>
    <property type="match status" value="1"/>
</dbReference>
<dbReference type="PROSITE" id="PS50270">
    <property type="entry name" value="NGF_2"/>
    <property type="match status" value="1"/>
</dbReference>
<evidence type="ECO:0000256" key="2">
    <source>
        <dbReference type="ARBA" id="ARBA00010783"/>
    </source>
</evidence>
<comment type="caution">
    <text evidence="16">The sequence shown here is derived from an EMBL/GenBank/DDBJ whole genome shotgun (WGS) entry which is preliminary data.</text>
</comment>
<keyword evidence="13" id="KW-0481">Metalloenzyme inhibitor</keyword>
<dbReference type="GO" id="GO:0031904">
    <property type="term" value="C:endosome lumen"/>
    <property type="evidence" value="ECO:0007669"/>
    <property type="project" value="UniProtKB-SubCell"/>
</dbReference>
<dbReference type="PANTHER" id="PTHR11589">
    <property type="entry name" value="NERVE GROWTH FACTOR NGF -RELATED"/>
    <property type="match status" value="1"/>
</dbReference>
<gene>
    <name evidence="16" type="ORF">LTLLF_116145</name>
</gene>
<keyword evidence="11" id="KW-1015">Disulfide bond</keyword>
<dbReference type="GO" id="GO:0043524">
    <property type="term" value="P:negative regulation of neuron apoptotic process"/>
    <property type="evidence" value="ECO:0007669"/>
    <property type="project" value="TreeGrafter"/>
</dbReference>
<organism evidence="16 17">
    <name type="scientific">Microtus ochrogaster</name>
    <name type="common">Prairie vole</name>
    <dbReference type="NCBI Taxonomy" id="79684"/>
    <lineage>
        <taxon>Eukaryota</taxon>
        <taxon>Metazoa</taxon>
        <taxon>Chordata</taxon>
        <taxon>Craniata</taxon>
        <taxon>Vertebrata</taxon>
        <taxon>Euteleostomi</taxon>
        <taxon>Mammalia</taxon>
        <taxon>Eutheria</taxon>
        <taxon>Euarchontoglires</taxon>
        <taxon>Glires</taxon>
        <taxon>Rodentia</taxon>
        <taxon>Myomorpha</taxon>
        <taxon>Muroidea</taxon>
        <taxon>Cricetidae</taxon>
        <taxon>Arvicolinae</taxon>
        <taxon>Microtus</taxon>
    </lineage>
</organism>
<dbReference type="SUPFAM" id="SSF57501">
    <property type="entry name" value="Cystine-knot cytokines"/>
    <property type="match status" value="1"/>
</dbReference>
<dbReference type="InterPro" id="IPR029034">
    <property type="entry name" value="Cystine-knot_cytokine"/>
</dbReference>
<dbReference type="Gene3D" id="2.10.90.10">
    <property type="entry name" value="Cystine-knot cytokines"/>
    <property type="match status" value="1"/>
</dbReference>
<dbReference type="PRINTS" id="PR00268">
    <property type="entry name" value="NGF"/>
</dbReference>
<dbReference type="PANTHER" id="PTHR11589:SF10">
    <property type="entry name" value="BETA-NERVE GROWTH FACTOR"/>
    <property type="match status" value="1"/>
</dbReference>
<dbReference type="GO" id="GO:0050804">
    <property type="term" value="P:modulation of chemical synaptic transmission"/>
    <property type="evidence" value="ECO:0007669"/>
    <property type="project" value="TreeGrafter"/>
</dbReference>
<reference evidence="16" key="1">
    <citation type="submission" date="2020-03" db="EMBL/GenBank/DDBJ databases">
        <title>Studies in the Genomics of Life Span.</title>
        <authorList>
            <person name="Glass D."/>
        </authorList>
    </citation>
    <scope>NUCLEOTIDE SEQUENCE</scope>
    <source>
        <strain evidence="16">LTLLF</strain>
        <tissue evidence="16">Muscle</tissue>
    </source>
</reference>
<protein>
    <recommendedName>
        <fullName evidence="3">Beta-nerve growth factor</fullName>
    </recommendedName>
</protein>
<dbReference type="GO" id="GO:0030424">
    <property type="term" value="C:axon"/>
    <property type="evidence" value="ECO:0007669"/>
    <property type="project" value="TreeGrafter"/>
</dbReference>
<dbReference type="FunFam" id="2.10.90.10:FF:000002">
    <property type="entry name" value="Brain-derived neurotrophic factor"/>
    <property type="match status" value="1"/>
</dbReference>
<accession>A0A8J6L896</accession>
<dbReference type="GO" id="GO:0048812">
    <property type="term" value="P:neuron projection morphogenesis"/>
    <property type="evidence" value="ECO:0007669"/>
    <property type="project" value="TreeGrafter"/>
</dbReference>
<evidence type="ECO:0000256" key="7">
    <source>
        <dbReference type="ARBA" id="ARBA00022690"/>
    </source>
</evidence>
<keyword evidence="6" id="KW-0165">Cleavage on pair of basic residues</keyword>
<feature type="domain" description="Nerve growth factor-related" evidence="15">
    <location>
        <begin position="299"/>
        <end position="403"/>
    </location>
</feature>
<comment type="subcellular location">
    <subcellularLocation>
        <location evidence="14">Endosome lumen</location>
    </subcellularLocation>
    <subcellularLocation>
        <location evidence="1">Secreted</location>
    </subcellularLocation>
</comment>
<evidence type="ECO:0000256" key="8">
    <source>
        <dbReference type="ARBA" id="ARBA00022729"/>
    </source>
</evidence>
<sequence>MHALRARWGGGAVARAAEGECTARRLGSAQSPESATLLLAVMPFYQRFAFSLQTQQRNSKDDLTSCPAPPFHMCRAILLGRCSPKCDRDNDHARDARHLSRSLRLSFFPNKSSWKVNVDTGGDSFRVLACGRAVQGAGWHAGPKLTSVSGPNKGFAKDAAFYPGHSEVQSVMSMLFYTLITAFLIGVQAEPYTDSDVPEGDSVPQAHWTKLQHSLDTALRRARSAPATPIAARVTGQTRNITVDPRLFKKRRLRSPRVLFSTQPPPTSSDSLDLDFQAHGTISFNRTHRSKRSSTHPVFHMGEFSVCDSVSMWVGDKTTATDIKGKEVTVLGEVNINNSVFKQYFFETKCRAPNPVESGCRGIDSKHWNSYCTTTHTFVKALTTDDKQAAWRFIRIDTACVCVLSRKAARRGWPACRTLPHLPPPPPSSAPPYLSL</sequence>
<dbReference type="InterPro" id="IPR019846">
    <property type="entry name" value="Nerve_growth_factor_CS"/>
</dbReference>
<evidence type="ECO:0000256" key="10">
    <source>
        <dbReference type="ARBA" id="ARBA00023030"/>
    </source>
</evidence>
<dbReference type="GO" id="GO:0030425">
    <property type="term" value="C:dendrite"/>
    <property type="evidence" value="ECO:0007669"/>
    <property type="project" value="TreeGrafter"/>
</dbReference>
<evidence type="ECO:0000256" key="6">
    <source>
        <dbReference type="ARBA" id="ARBA00022685"/>
    </source>
</evidence>
<evidence type="ECO:0000256" key="11">
    <source>
        <dbReference type="ARBA" id="ARBA00023157"/>
    </source>
</evidence>
<keyword evidence="5" id="KW-0483">Metalloprotease inhibitor</keyword>
<evidence type="ECO:0000256" key="14">
    <source>
        <dbReference type="ARBA" id="ARBA00046273"/>
    </source>
</evidence>
<dbReference type="GO" id="GO:0030414">
    <property type="term" value="F:peptidase inhibitor activity"/>
    <property type="evidence" value="ECO:0007669"/>
    <property type="project" value="UniProtKB-KW"/>
</dbReference>
<dbReference type="Pfam" id="PF00243">
    <property type="entry name" value="NGF"/>
    <property type="match status" value="1"/>
</dbReference>
<dbReference type="EMBL" id="JAATJU010011348">
    <property type="protein sequence ID" value="KAH0518377.1"/>
    <property type="molecule type" value="Genomic_DNA"/>
</dbReference>
<evidence type="ECO:0000256" key="13">
    <source>
        <dbReference type="ARBA" id="ARBA00023215"/>
    </source>
</evidence>
<dbReference type="PROSITE" id="PS00248">
    <property type="entry name" value="NGF_1"/>
    <property type="match status" value="1"/>
</dbReference>
<evidence type="ECO:0000256" key="9">
    <source>
        <dbReference type="ARBA" id="ARBA00022753"/>
    </source>
</evidence>
<evidence type="ECO:0000259" key="15">
    <source>
        <dbReference type="SMART" id="SM00140"/>
    </source>
</evidence>
<keyword evidence="12" id="KW-0325">Glycoprotein</keyword>
<dbReference type="GO" id="GO:0007169">
    <property type="term" value="P:cell surface receptor protein tyrosine kinase signaling pathway"/>
    <property type="evidence" value="ECO:0007669"/>
    <property type="project" value="TreeGrafter"/>
</dbReference>
<dbReference type="InterPro" id="IPR020425">
    <property type="entry name" value="Nerve_growth_factor_bsu"/>
</dbReference>
<keyword evidence="9" id="KW-0967">Endosome</keyword>